<evidence type="ECO:0000313" key="3">
    <source>
        <dbReference type="Proteomes" id="UP000076532"/>
    </source>
</evidence>
<dbReference type="Proteomes" id="UP000076532">
    <property type="component" value="Unassembled WGS sequence"/>
</dbReference>
<reference evidence="2 3" key="1">
    <citation type="journal article" date="2016" name="Mol. Biol. Evol.">
        <title>Comparative Genomics of Early-Diverging Mushroom-Forming Fungi Provides Insights into the Origins of Lignocellulose Decay Capabilities.</title>
        <authorList>
            <person name="Nagy L.G."/>
            <person name="Riley R."/>
            <person name="Tritt A."/>
            <person name="Adam C."/>
            <person name="Daum C."/>
            <person name="Floudas D."/>
            <person name="Sun H."/>
            <person name="Yadav J.S."/>
            <person name="Pangilinan J."/>
            <person name="Larsson K.H."/>
            <person name="Matsuura K."/>
            <person name="Barry K."/>
            <person name="Labutti K."/>
            <person name="Kuo R."/>
            <person name="Ohm R.A."/>
            <person name="Bhattacharya S.S."/>
            <person name="Shirouzu T."/>
            <person name="Yoshinaga Y."/>
            <person name="Martin F.M."/>
            <person name="Grigoriev I.V."/>
            <person name="Hibbett D.S."/>
        </authorList>
    </citation>
    <scope>NUCLEOTIDE SEQUENCE [LARGE SCALE GENOMIC DNA]</scope>
    <source>
        <strain evidence="2 3">CBS 109695</strain>
    </source>
</reference>
<dbReference type="AlphaFoldDB" id="A0A166EQV7"/>
<feature type="region of interest" description="Disordered" evidence="1">
    <location>
        <begin position="228"/>
        <end position="273"/>
    </location>
</feature>
<accession>A0A166EQV7</accession>
<feature type="compositionally biased region" description="Low complexity" evidence="1">
    <location>
        <begin position="240"/>
        <end position="264"/>
    </location>
</feature>
<name>A0A166EQV7_9AGAM</name>
<organism evidence="2 3">
    <name type="scientific">Athelia psychrophila</name>
    <dbReference type="NCBI Taxonomy" id="1759441"/>
    <lineage>
        <taxon>Eukaryota</taxon>
        <taxon>Fungi</taxon>
        <taxon>Dikarya</taxon>
        <taxon>Basidiomycota</taxon>
        <taxon>Agaricomycotina</taxon>
        <taxon>Agaricomycetes</taxon>
        <taxon>Agaricomycetidae</taxon>
        <taxon>Atheliales</taxon>
        <taxon>Atheliaceae</taxon>
        <taxon>Athelia</taxon>
    </lineage>
</organism>
<dbReference type="EMBL" id="KV417598">
    <property type="protein sequence ID" value="KZP16013.1"/>
    <property type="molecule type" value="Genomic_DNA"/>
</dbReference>
<keyword evidence="3" id="KW-1185">Reference proteome</keyword>
<evidence type="ECO:0000313" key="2">
    <source>
        <dbReference type="EMBL" id="KZP16013.1"/>
    </source>
</evidence>
<evidence type="ECO:0000256" key="1">
    <source>
        <dbReference type="SAM" id="MobiDB-lite"/>
    </source>
</evidence>
<gene>
    <name evidence="2" type="ORF">FIBSPDRAFT_958356</name>
</gene>
<sequence length="273" mass="30874">MLDWSSLGNVACCMSDREMDRDVDRRRQKPNEEQETDFDRLRQVTGSIVAMWRNRLSHLSFLATILYRLTLLTMPKHSEAINIAIGNPKPANHSSQRIILSKDILRKSNLKVKYNLYWPYINPQLEENEHRLSKSVARRAVALARATRLAIKARERSLSARIAEVEQYVGLLRQKRAVVRNQGREADEQMGVALDKLHQHGLAEQALSDCEPDDEDCEDNFLNSRFQPPSSDHIYTDNAISDTSSCGSNSGSHISSPITSIHPDGSVKKSHSA</sequence>
<protein>
    <submittedName>
        <fullName evidence="2">Uncharacterized protein</fullName>
    </submittedName>
</protein>
<proteinExistence type="predicted"/>